<comment type="caution">
    <text evidence="6">The sequence shown here is derived from an EMBL/GenBank/DDBJ whole genome shotgun (WGS) entry which is preliminary data.</text>
</comment>
<gene>
    <name evidence="6" type="ORF">HRI_000765800</name>
</gene>
<dbReference type="InterPro" id="IPR013083">
    <property type="entry name" value="Znf_RING/FYVE/PHD"/>
</dbReference>
<accession>A0A9W7H4P9</accession>
<dbReference type="Gene3D" id="3.30.40.10">
    <property type="entry name" value="Zinc/RING finger domain, C3HC4 (zinc finger)"/>
    <property type="match status" value="1"/>
</dbReference>
<evidence type="ECO:0000256" key="1">
    <source>
        <dbReference type="ARBA" id="ARBA00022723"/>
    </source>
</evidence>
<protein>
    <recommendedName>
        <fullName evidence="5">Myb-like domain-containing protein</fullName>
    </recommendedName>
</protein>
<dbReference type="PANTHER" id="PTHR47863:SF4">
    <property type="entry name" value="RING_FYVE_PHD ZINC FINGER SUPERFAMILY PROTEIN"/>
    <property type="match status" value="1"/>
</dbReference>
<evidence type="ECO:0000256" key="4">
    <source>
        <dbReference type="SAM" id="MobiDB-lite"/>
    </source>
</evidence>
<dbReference type="CDD" id="cd11660">
    <property type="entry name" value="SANT_TRF"/>
    <property type="match status" value="1"/>
</dbReference>
<feature type="region of interest" description="Disordered" evidence="4">
    <location>
        <begin position="145"/>
        <end position="181"/>
    </location>
</feature>
<feature type="domain" description="Myb-like" evidence="5">
    <location>
        <begin position="577"/>
        <end position="638"/>
    </location>
</feature>
<dbReference type="Gene3D" id="1.10.10.60">
    <property type="entry name" value="Homeodomain-like"/>
    <property type="match status" value="1"/>
</dbReference>
<evidence type="ECO:0000256" key="3">
    <source>
        <dbReference type="ARBA" id="ARBA00022833"/>
    </source>
</evidence>
<evidence type="ECO:0000313" key="7">
    <source>
        <dbReference type="Proteomes" id="UP001165190"/>
    </source>
</evidence>
<feature type="compositionally biased region" description="Basic and acidic residues" evidence="4">
    <location>
        <begin position="154"/>
        <end position="163"/>
    </location>
</feature>
<dbReference type="Proteomes" id="UP001165190">
    <property type="component" value="Unassembled WGS sequence"/>
</dbReference>
<name>A0A9W7H4P9_HIBTR</name>
<keyword evidence="7" id="KW-1185">Reference proteome</keyword>
<evidence type="ECO:0000313" key="6">
    <source>
        <dbReference type="EMBL" id="GMI70965.1"/>
    </source>
</evidence>
<keyword evidence="1" id="KW-0479">Metal-binding</keyword>
<dbReference type="InterPro" id="IPR001005">
    <property type="entry name" value="SANT/Myb"/>
</dbReference>
<dbReference type="GO" id="GO:0008270">
    <property type="term" value="F:zinc ion binding"/>
    <property type="evidence" value="ECO:0007669"/>
    <property type="project" value="UniProtKB-KW"/>
</dbReference>
<dbReference type="AlphaFoldDB" id="A0A9W7H4P9"/>
<dbReference type="PROSITE" id="PS50090">
    <property type="entry name" value="MYB_LIKE"/>
    <property type="match status" value="1"/>
</dbReference>
<dbReference type="InterPro" id="IPR009057">
    <property type="entry name" value="Homeodomain-like_sf"/>
</dbReference>
<dbReference type="SMART" id="SM00249">
    <property type="entry name" value="PHD"/>
    <property type="match status" value="1"/>
</dbReference>
<evidence type="ECO:0000256" key="2">
    <source>
        <dbReference type="ARBA" id="ARBA00022771"/>
    </source>
</evidence>
<proteinExistence type="predicted"/>
<dbReference type="EMBL" id="BSYR01000010">
    <property type="protein sequence ID" value="GMI70965.1"/>
    <property type="molecule type" value="Genomic_DNA"/>
</dbReference>
<dbReference type="PANTHER" id="PTHR47863">
    <property type="entry name" value="RING/FYVE/PHD ZINC FINGER SUPERFAMILY PROTEIN"/>
    <property type="match status" value="1"/>
</dbReference>
<dbReference type="SUPFAM" id="SSF46689">
    <property type="entry name" value="Homeodomain-like"/>
    <property type="match status" value="1"/>
</dbReference>
<keyword evidence="3" id="KW-0862">Zinc</keyword>
<dbReference type="Pfam" id="PF00249">
    <property type="entry name" value="Myb_DNA-binding"/>
    <property type="match status" value="1"/>
</dbReference>
<sequence length="645" mass="71514">MSGLYSSGSPLVWQWIIEYLSSFPQIDTSIISSLIETAPILPEELERNTDERVALRCLEELFGPENSPGSVAPPVSGAAFHPSLSCGTVLNRILEEVPFPNLKKSAPDLLRWDGHSFIKHKRATLPKCALEKLKDFILADIPASDGHKNGPPWRSDDNDDKNGNQEGNLIPQIHENDNESVLGKDLLPSKRCRDDLVAGNPMGVVSVNHGSLHNYLCLNAKKFKQDATPSCTIQPVEELPIHLHGGYEQLEDESQRIAEIEGNNLGKDSQIGEGDKDLCVASRTHGPVDVGLAELLDDQMENVQNDNADVMVEHKRGDITCQNVVINESNPIENGALQKGPSGDAGVDIDQDFTLNSRKSISTDRLQRNIDSSVEKADLDHPCPDEIFEFEDEIINNAAKKNNFLSTHRKASQDPVQKAGWTEQISCVKCNQNSQVLVCSASGCPLVVHESCLNCAARFDDKGNFLCPFCAYSVSISKYLEAKDKTILARKKLVAFMRFMGKLTQERERFPSHSTLNQVEVEGDDILKEAVGPQTTDACQDLVSSGGKGSYTSADDKFITSNDSTRFREKFSLPPTRQSRKKVPWTNEEEEILRKGVEEFACSYDGTIPWKRILEFGSQVFPKDKTPTDLKNKWRAMCKGSPNCK</sequence>
<keyword evidence="2" id="KW-0863">Zinc-finger</keyword>
<dbReference type="InterPro" id="IPR001965">
    <property type="entry name" value="Znf_PHD"/>
</dbReference>
<evidence type="ECO:0000259" key="5">
    <source>
        <dbReference type="PROSITE" id="PS50090"/>
    </source>
</evidence>
<dbReference type="InterPro" id="IPR011011">
    <property type="entry name" value="Znf_FYVE_PHD"/>
</dbReference>
<dbReference type="SUPFAM" id="SSF57903">
    <property type="entry name" value="FYVE/PHD zinc finger"/>
    <property type="match status" value="1"/>
</dbReference>
<reference evidence="6" key="1">
    <citation type="submission" date="2023-05" db="EMBL/GenBank/DDBJ databases">
        <title>Genome and transcriptome analyses reveal genes involved in the formation of fine ridges on petal epidermal cells in Hibiscus trionum.</title>
        <authorList>
            <person name="Koshimizu S."/>
            <person name="Masuda S."/>
            <person name="Ishii T."/>
            <person name="Shirasu K."/>
            <person name="Hoshino A."/>
            <person name="Arita M."/>
        </authorList>
    </citation>
    <scope>NUCLEOTIDE SEQUENCE</scope>
    <source>
        <strain evidence="6">Hamamatsu line</strain>
    </source>
</reference>
<dbReference type="SMART" id="SM00717">
    <property type="entry name" value="SANT"/>
    <property type="match status" value="1"/>
</dbReference>
<organism evidence="6 7">
    <name type="scientific">Hibiscus trionum</name>
    <name type="common">Flower of an hour</name>
    <dbReference type="NCBI Taxonomy" id="183268"/>
    <lineage>
        <taxon>Eukaryota</taxon>
        <taxon>Viridiplantae</taxon>
        <taxon>Streptophyta</taxon>
        <taxon>Embryophyta</taxon>
        <taxon>Tracheophyta</taxon>
        <taxon>Spermatophyta</taxon>
        <taxon>Magnoliopsida</taxon>
        <taxon>eudicotyledons</taxon>
        <taxon>Gunneridae</taxon>
        <taxon>Pentapetalae</taxon>
        <taxon>rosids</taxon>
        <taxon>malvids</taxon>
        <taxon>Malvales</taxon>
        <taxon>Malvaceae</taxon>
        <taxon>Malvoideae</taxon>
        <taxon>Hibiscus</taxon>
    </lineage>
</organism>
<dbReference type="OrthoDB" id="939472at2759"/>